<sequence>MHTLAPYTMRTLALPRRPKLVNQVTYPLRVDYDLKEKAMIAADRKGTDLAAILRGAMLDLVDEHEAKHGPIALPPSP</sequence>
<organism evidence="1 2">
    <name type="scientific">Hymenobacter koreensis</name>
    <dbReference type="NCBI Taxonomy" id="1084523"/>
    <lineage>
        <taxon>Bacteria</taxon>
        <taxon>Pseudomonadati</taxon>
        <taxon>Bacteroidota</taxon>
        <taxon>Cytophagia</taxon>
        <taxon>Cytophagales</taxon>
        <taxon>Hymenobacteraceae</taxon>
        <taxon>Hymenobacter</taxon>
    </lineage>
</organism>
<keyword evidence="2" id="KW-1185">Reference proteome</keyword>
<proteinExistence type="predicted"/>
<protein>
    <recommendedName>
        <fullName evidence="3">Chromosome partitioning protein ParB</fullName>
    </recommendedName>
</protein>
<evidence type="ECO:0000313" key="1">
    <source>
        <dbReference type="EMBL" id="GAA4393412.1"/>
    </source>
</evidence>
<evidence type="ECO:0000313" key="2">
    <source>
        <dbReference type="Proteomes" id="UP001500454"/>
    </source>
</evidence>
<evidence type="ECO:0008006" key="3">
    <source>
        <dbReference type="Google" id="ProtNLM"/>
    </source>
</evidence>
<gene>
    <name evidence="1" type="ORF">GCM10023186_44950</name>
</gene>
<name>A0ABP8JN62_9BACT</name>
<comment type="caution">
    <text evidence="1">The sequence shown here is derived from an EMBL/GenBank/DDBJ whole genome shotgun (WGS) entry which is preliminary data.</text>
</comment>
<reference evidence="2" key="1">
    <citation type="journal article" date="2019" name="Int. J. Syst. Evol. Microbiol.">
        <title>The Global Catalogue of Microorganisms (GCM) 10K type strain sequencing project: providing services to taxonomists for standard genome sequencing and annotation.</title>
        <authorList>
            <consortium name="The Broad Institute Genomics Platform"/>
            <consortium name="The Broad Institute Genome Sequencing Center for Infectious Disease"/>
            <person name="Wu L."/>
            <person name="Ma J."/>
        </authorList>
    </citation>
    <scope>NUCLEOTIDE SEQUENCE [LARGE SCALE GENOMIC DNA]</scope>
    <source>
        <strain evidence="2">JCM 17924</strain>
    </source>
</reference>
<dbReference type="EMBL" id="BAABHA010000015">
    <property type="protein sequence ID" value="GAA4393412.1"/>
    <property type="molecule type" value="Genomic_DNA"/>
</dbReference>
<dbReference type="Proteomes" id="UP001500454">
    <property type="component" value="Unassembled WGS sequence"/>
</dbReference>
<accession>A0ABP8JN62</accession>